<dbReference type="GO" id="GO:0005524">
    <property type="term" value="F:ATP binding"/>
    <property type="evidence" value="ECO:0007669"/>
    <property type="project" value="UniProtKB-KW"/>
</dbReference>
<keyword evidence="5" id="KW-0810">Translation regulation</keyword>
<dbReference type="PANTHER" id="PTHR11042">
    <property type="entry name" value="EUKARYOTIC TRANSLATION INITIATION FACTOR 2-ALPHA KINASE EIF2-ALPHA KINASE -RELATED"/>
    <property type="match status" value="1"/>
</dbReference>
<dbReference type="GO" id="GO:0003743">
    <property type="term" value="F:translation initiation factor activity"/>
    <property type="evidence" value="ECO:0007669"/>
    <property type="project" value="UniProtKB-KW"/>
</dbReference>
<dbReference type="GO" id="GO:0005634">
    <property type="term" value="C:nucleus"/>
    <property type="evidence" value="ECO:0007669"/>
    <property type="project" value="TreeGrafter"/>
</dbReference>
<dbReference type="GO" id="GO:0005737">
    <property type="term" value="C:cytoplasm"/>
    <property type="evidence" value="ECO:0007669"/>
    <property type="project" value="TreeGrafter"/>
</dbReference>
<dbReference type="PANTHER" id="PTHR11042:SF91">
    <property type="entry name" value="EUKARYOTIC TRANSLATION INITIATION FACTOR 2-ALPHA KINASE"/>
    <property type="match status" value="1"/>
</dbReference>
<feature type="compositionally biased region" description="Polar residues" evidence="10">
    <location>
        <begin position="1"/>
        <end position="18"/>
    </location>
</feature>
<dbReference type="GO" id="GO:0006986">
    <property type="term" value="P:response to unfolded protein"/>
    <property type="evidence" value="ECO:0007669"/>
    <property type="project" value="UniProtKB-KW"/>
</dbReference>
<evidence type="ECO:0000256" key="9">
    <source>
        <dbReference type="ARBA" id="ARBA00046288"/>
    </source>
</evidence>
<sequence length="282" mass="30370">MPAQSSKNLNNGRLSSLSGKMMPNGVTSVYNWKAKATAEFMSPEALSDSWANDDQSASRSTACSSTDFDSSCEQSGPQPVRPFIRVVRSSSDLLLCQELTLHNWLMVNNRKEDRQLDRMRNWLAQLVCAVDYIHDQGLVHRDLKPASVSPLPVTASESCCAGDVGPLLNANYILVSTMDGKVTALDVNSNGRVAWTRDTDSSPLLSGTLNSHQLMADGHPYLLVPSLDGSLYMFNMDSNALDPIPLNTGISVMVGEDAVAGGSIVSTTGMDPITGQVLFSLL</sequence>
<dbReference type="Proteomes" id="UP000031036">
    <property type="component" value="Unassembled WGS sequence"/>
</dbReference>
<name>A0A0B2V8T1_TOXCA</name>
<keyword evidence="6" id="KW-0325">Glycoprotein</keyword>
<dbReference type="InterPro" id="IPR015943">
    <property type="entry name" value="WD40/YVTN_repeat-like_dom_sf"/>
</dbReference>
<proteinExistence type="predicted"/>
<keyword evidence="1" id="KW-0808">Transferase</keyword>
<keyword evidence="13" id="KW-1185">Reference proteome</keyword>
<dbReference type="Gene3D" id="1.10.510.10">
    <property type="entry name" value="Transferase(Phosphotransferase) domain 1"/>
    <property type="match status" value="1"/>
</dbReference>
<comment type="caution">
    <text evidence="12">The sequence shown here is derived from an EMBL/GenBank/DDBJ whole genome shotgun (WGS) entry which is preliminary data.</text>
</comment>
<evidence type="ECO:0000256" key="5">
    <source>
        <dbReference type="ARBA" id="ARBA00022845"/>
    </source>
</evidence>
<evidence type="ECO:0000256" key="10">
    <source>
        <dbReference type="SAM" id="MobiDB-lite"/>
    </source>
</evidence>
<dbReference type="Pfam" id="PF00069">
    <property type="entry name" value="Pkinase"/>
    <property type="match status" value="1"/>
</dbReference>
<dbReference type="GO" id="GO:0012505">
    <property type="term" value="C:endomembrane system"/>
    <property type="evidence" value="ECO:0007669"/>
    <property type="project" value="UniProtKB-SubCell"/>
</dbReference>
<dbReference type="InterPro" id="IPR011047">
    <property type="entry name" value="Quinoprotein_ADH-like_sf"/>
</dbReference>
<feature type="domain" description="Protein kinase" evidence="11">
    <location>
        <begin position="83"/>
        <end position="146"/>
    </location>
</feature>
<dbReference type="OrthoDB" id="5864419at2759"/>
<evidence type="ECO:0000259" key="11">
    <source>
        <dbReference type="Pfam" id="PF00069"/>
    </source>
</evidence>
<evidence type="ECO:0000256" key="6">
    <source>
        <dbReference type="ARBA" id="ARBA00023180"/>
    </source>
</evidence>
<feature type="compositionally biased region" description="Polar residues" evidence="10">
    <location>
        <begin position="49"/>
        <end position="77"/>
    </location>
</feature>
<keyword evidence="12" id="KW-0648">Protein biosynthesis</keyword>
<dbReference type="SUPFAM" id="SSF56112">
    <property type="entry name" value="Protein kinase-like (PK-like)"/>
    <property type="match status" value="1"/>
</dbReference>
<evidence type="ECO:0000313" key="13">
    <source>
        <dbReference type="Proteomes" id="UP000031036"/>
    </source>
</evidence>
<dbReference type="GO" id="GO:0004694">
    <property type="term" value="F:eukaryotic translation initiation factor 2alpha kinase activity"/>
    <property type="evidence" value="ECO:0007669"/>
    <property type="project" value="TreeGrafter"/>
</dbReference>
<reference evidence="12 13" key="1">
    <citation type="submission" date="2014-11" db="EMBL/GenBank/DDBJ databases">
        <title>Genetic blueprint of the zoonotic pathogen Toxocara canis.</title>
        <authorList>
            <person name="Zhu X.-Q."/>
            <person name="Korhonen P.K."/>
            <person name="Cai H."/>
            <person name="Young N.D."/>
            <person name="Nejsum P."/>
            <person name="von Samson-Himmelstjerna G."/>
            <person name="Boag P.R."/>
            <person name="Tan P."/>
            <person name="Li Q."/>
            <person name="Min J."/>
            <person name="Yang Y."/>
            <person name="Wang X."/>
            <person name="Fang X."/>
            <person name="Hall R.S."/>
            <person name="Hofmann A."/>
            <person name="Sternberg P.W."/>
            <person name="Jex A.R."/>
            <person name="Gasser R.B."/>
        </authorList>
    </citation>
    <scope>NUCLEOTIDE SEQUENCE [LARGE SCALE GENOMIC DNA]</scope>
    <source>
        <strain evidence="12">PN_DK_2014</strain>
    </source>
</reference>
<accession>A0A0B2V8T1</accession>
<dbReference type="InterPro" id="IPR050339">
    <property type="entry name" value="CC_SR_Kinase"/>
</dbReference>
<keyword evidence="2" id="KW-0547">Nucleotide-binding</keyword>
<evidence type="ECO:0000256" key="4">
    <source>
        <dbReference type="ARBA" id="ARBA00022840"/>
    </source>
</evidence>
<comment type="subcellular location">
    <subcellularLocation>
        <location evidence="9">Endomembrane system</location>
        <topology evidence="9">Single-pass type I membrane protein</topology>
    </subcellularLocation>
</comment>
<keyword evidence="3 12" id="KW-0418">Kinase</keyword>
<dbReference type="Gene3D" id="2.130.10.10">
    <property type="entry name" value="YVTN repeat-like/Quinoprotein amine dehydrogenase"/>
    <property type="match status" value="1"/>
</dbReference>
<dbReference type="EMBL" id="JPKZ01002214">
    <property type="protein sequence ID" value="KHN77892.1"/>
    <property type="molecule type" value="Genomic_DNA"/>
</dbReference>
<dbReference type="STRING" id="6265.A0A0B2V8T1"/>
<evidence type="ECO:0000256" key="7">
    <source>
        <dbReference type="ARBA" id="ARBA00023230"/>
    </source>
</evidence>
<feature type="region of interest" description="Disordered" evidence="10">
    <location>
        <begin position="1"/>
        <end position="20"/>
    </location>
</feature>
<evidence type="ECO:0000256" key="3">
    <source>
        <dbReference type="ARBA" id="ARBA00022777"/>
    </source>
</evidence>
<keyword evidence="4" id="KW-0067">ATP-binding</keyword>
<evidence type="ECO:0000256" key="1">
    <source>
        <dbReference type="ARBA" id="ARBA00022679"/>
    </source>
</evidence>
<gene>
    <name evidence="12" type="primary">pek-1</name>
    <name evidence="12" type="ORF">Tcan_07945</name>
</gene>
<evidence type="ECO:0000256" key="2">
    <source>
        <dbReference type="ARBA" id="ARBA00022741"/>
    </source>
</evidence>
<dbReference type="InterPro" id="IPR000719">
    <property type="entry name" value="Prot_kinase_dom"/>
</dbReference>
<keyword evidence="12" id="KW-0396">Initiation factor</keyword>
<feature type="region of interest" description="Disordered" evidence="10">
    <location>
        <begin position="49"/>
        <end position="78"/>
    </location>
</feature>
<organism evidence="12 13">
    <name type="scientific">Toxocara canis</name>
    <name type="common">Canine roundworm</name>
    <dbReference type="NCBI Taxonomy" id="6265"/>
    <lineage>
        <taxon>Eukaryota</taxon>
        <taxon>Metazoa</taxon>
        <taxon>Ecdysozoa</taxon>
        <taxon>Nematoda</taxon>
        <taxon>Chromadorea</taxon>
        <taxon>Rhabditida</taxon>
        <taxon>Spirurina</taxon>
        <taxon>Ascaridomorpha</taxon>
        <taxon>Ascaridoidea</taxon>
        <taxon>Toxocaridae</taxon>
        <taxon>Toxocara</taxon>
    </lineage>
</organism>
<evidence type="ECO:0000256" key="8">
    <source>
        <dbReference type="ARBA" id="ARBA00041500"/>
    </source>
</evidence>
<protein>
    <recommendedName>
        <fullName evidence="8">PRKR-like endoplasmic reticulum kinase</fullName>
    </recommendedName>
</protein>
<keyword evidence="7" id="KW-0834">Unfolded protein response</keyword>
<dbReference type="AlphaFoldDB" id="A0A0B2V8T1"/>
<dbReference type="InterPro" id="IPR011009">
    <property type="entry name" value="Kinase-like_dom_sf"/>
</dbReference>
<evidence type="ECO:0000313" key="12">
    <source>
        <dbReference type="EMBL" id="KHN77892.1"/>
    </source>
</evidence>
<dbReference type="SUPFAM" id="SSF50998">
    <property type="entry name" value="Quinoprotein alcohol dehydrogenase-like"/>
    <property type="match status" value="1"/>
</dbReference>